<dbReference type="Pfam" id="PF13500">
    <property type="entry name" value="AAA_26"/>
    <property type="match status" value="1"/>
</dbReference>
<evidence type="ECO:0000313" key="3">
    <source>
        <dbReference type="Proteomes" id="UP000184148"/>
    </source>
</evidence>
<dbReference type="CDD" id="cd03109">
    <property type="entry name" value="DTBS"/>
    <property type="match status" value="1"/>
</dbReference>
<organism evidence="2 3">
    <name type="scientific">Desulforamulus putei DSM 12395</name>
    <dbReference type="NCBI Taxonomy" id="1121429"/>
    <lineage>
        <taxon>Bacteria</taxon>
        <taxon>Bacillati</taxon>
        <taxon>Bacillota</taxon>
        <taxon>Clostridia</taxon>
        <taxon>Eubacteriales</taxon>
        <taxon>Peptococcaceae</taxon>
        <taxon>Desulforamulus</taxon>
    </lineage>
</organism>
<keyword evidence="3" id="KW-1185">Reference proteome</keyword>
<sequence length="349" mass="37998">MKNLYIMGSAGSGKTAMAVGLSLKFKQEGLRVSYFKPVGTSTVTGKADEDAVLMKELLDMAAPLEVIAPTMASPFYLSRGNRSAEMLATIKRAYQEIARHADLVIIDSAIFPHIMGTIGLDAPSLASELGAGVLYLINVKNDYSLDQSVFFNQYLQYKGVPVLGNIFTHVPRPIQAKIEGVYKPLLDNLGFRTLGIVPRVRELSSPSVAQVHELLGGELLTGERNLDLLVEDIMVGAMTIESALGYLRRSNNKIFITGGDRADMALAALETSTSAIVLTGGLYPDVKVISRAMEKGVPVLLVHYDTYTAIEKLSELSGRITPNNKESINKAVENVERYCDWQGILNSLK</sequence>
<dbReference type="Pfam" id="PF07085">
    <property type="entry name" value="DRTGG"/>
    <property type="match status" value="1"/>
</dbReference>
<dbReference type="InterPro" id="IPR027417">
    <property type="entry name" value="P-loop_NTPase"/>
</dbReference>
<name>A0A1M5ALE0_9FIRM</name>
<dbReference type="OrthoDB" id="9769095at2"/>
<dbReference type="PANTHER" id="PTHR43356">
    <property type="entry name" value="PHOSPHATE ACETYLTRANSFERASE"/>
    <property type="match status" value="1"/>
</dbReference>
<dbReference type="AlphaFoldDB" id="A0A1M5ALE0"/>
<dbReference type="SUPFAM" id="SSF52540">
    <property type="entry name" value="P-loop containing nucleoside triphosphate hydrolases"/>
    <property type="match status" value="1"/>
</dbReference>
<dbReference type="SUPFAM" id="SSF75138">
    <property type="entry name" value="HprK N-terminal domain-like"/>
    <property type="match status" value="1"/>
</dbReference>
<dbReference type="InterPro" id="IPR028979">
    <property type="entry name" value="Ser_kin/Pase_Hpr-like_N_sf"/>
</dbReference>
<dbReference type="InterPro" id="IPR050500">
    <property type="entry name" value="Phos_Acetyltrans/Butyryltrans"/>
</dbReference>
<accession>A0A1M5ALE0</accession>
<dbReference type="Gene3D" id="3.40.50.300">
    <property type="entry name" value="P-loop containing nucleotide triphosphate hydrolases"/>
    <property type="match status" value="1"/>
</dbReference>
<dbReference type="Proteomes" id="UP000184148">
    <property type="component" value="Unassembled WGS sequence"/>
</dbReference>
<evidence type="ECO:0000259" key="1">
    <source>
        <dbReference type="Pfam" id="PF07085"/>
    </source>
</evidence>
<evidence type="ECO:0000313" key="2">
    <source>
        <dbReference type="EMBL" id="SHF30985.1"/>
    </source>
</evidence>
<gene>
    <name evidence="2" type="ORF">SAMN02745133_02313</name>
</gene>
<dbReference type="STRING" id="1121429.SAMN02745133_02313"/>
<protein>
    <recommendedName>
        <fullName evidence="1">DRTGG domain-containing protein</fullName>
    </recommendedName>
</protein>
<dbReference type="Gene3D" id="3.40.1390.20">
    <property type="entry name" value="HprK N-terminal domain-like"/>
    <property type="match status" value="1"/>
</dbReference>
<feature type="domain" description="DRTGG" evidence="1">
    <location>
        <begin position="211"/>
        <end position="315"/>
    </location>
</feature>
<dbReference type="EMBL" id="FQUY01000018">
    <property type="protein sequence ID" value="SHF30985.1"/>
    <property type="molecule type" value="Genomic_DNA"/>
</dbReference>
<proteinExistence type="predicted"/>
<dbReference type="InterPro" id="IPR010766">
    <property type="entry name" value="DRTGG"/>
</dbReference>
<dbReference type="RefSeq" id="WP_073239546.1">
    <property type="nucleotide sequence ID" value="NZ_FQUY01000018.1"/>
</dbReference>
<reference evidence="3" key="1">
    <citation type="submission" date="2016-11" db="EMBL/GenBank/DDBJ databases">
        <authorList>
            <person name="Varghese N."/>
            <person name="Submissions S."/>
        </authorList>
    </citation>
    <scope>NUCLEOTIDE SEQUENCE [LARGE SCALE GENOMIC DNA]</scope>
    <source>
        <strain evidence="3">DSM 12395</strain>
    </source>
</reference>
<dbReference type="PANTHER" id="PTHR43356:SF2">
    <property type="entry name" value="PHOSPHATE ACETYLTRANSFERASE"/>
    <property type="match status" value="1"/>
</dbReference>